<dbReference type="Proteomes" id="UP000627538">
    <property type="component" value="Unassembled WGS sequence"/>
</dbReference>
<feature type="transmembrane region" description="Helical" evidence="18">
    <location>
        <begin position="35"/>
        <end position="57"/>
    </location>
</feature>
<evidence type="ECO:0000256" key="9">
    <source>
        <dbReference type="ARBA" id="ARBA00023136"/>
    </source>
</evidence>
<feature type="transmembrane region" description="Helical" evidence="18">
    <location>
        <begin position="7"/>
        <end position="29"/>
    </location>
</feature>
<evidence type="ECO:0000256" key="17">
    <source>
        <dbReference type="SAM" id="MobiDB-lite"/>
    </source>
</evidence>
<proteinExistence type="inferred from homology"/>
<evidence type="ECO:0000313" key="20">
    <source>
        <dbReference type="EMBL" id="MBD3689630.1"/>
    </source>
</evidence>
<gene>
    <name evidence="20" type="primary">yidC</name>
    <name evidence="20" type="ORF">H8R10_05240</name>
</gene>
<evidence type="ECO:0000256" key="11">
    <source>
        <dbReference type="ARBA" id="ARBA00025034"/>
    </source>
</evidence>
<dbReference type="CDD" id="cd20070">
    <property type="entry name" value="5TM_YidC_Alb3"/>
    <property type="match status" value="1"/>
</dbReference>
<evidence type="ECO:0000256" key="15">
    <source>
        <dbReference type="ARBA" id="ARBA00033342"/>
    </source>
</evidence>
<dbReference type="InterPro" id="IPR028055">
    <property type="entry name" value="YidC/Oxa/ALB_C"/>
</dbReference>
<accession>A0A8I0KQ61</accession>
<comment type="caution">
    <text evidence="20">The sequence shown here is derived from an EMBL/GenBank/DDBJ whole genome shotgun (WGS) entry which is preliminary data.</text>
</comment>
<evidence type="ECO:0000256" key="13">
    <source>
        <dbReference type="ARBA" id="ARBA00031538"/>
    </source>
</evidence>
<dbReference type="GO" id="GO:0032977">
    <property type="term" value="F:membrane insertase activity"/>
    <property type="evidence" value="ECO:0007669"/>
    <property type="project" value="InterPro"/>
</dbReference>
<dbReference type="NCBIfam" id="TIGR03592">
    <property type="entry name" value="yidC_oxa1_cterm"/>
    <property type="match status" value="1"/>
</dbReference>
<reference evidence="20 21" key="1">
    <citation type="submission" date="2020-08" db="EMBL/GenBank/DDBJ databases">
        <title>Winkia gen. nov., sp. nov., isolated from faeces of the Anser albifrons in China.</title>
        <authorList>
            <person name="Liu Q."/>
        </authorList>
    </citation>
    <scope>NUCLEOTIDE SEQUENCE [LARGE SCALE GENOMIC DNA]</scope>
    <source>
        <strain evidence="20 21">C62</strain>
    </source>
</reference>
<dbReference type="RefSeq" id="WP_191071663.1">
    <property type="nucleotide sequence ID" value="NZ_JACRUO010000001.1"/>
</dbReference>
<evidence type="ECO:0000256" key="10">
    <source>
        <dbReference type="ARBA" id="ARBA00023186"/>
    </source>
</evidence>
<feature type="domain" description="Membrane insertase YidC/Oxa/ALB C-terminal" evidence="19">
    <location>
        <begin position="37"/>
        <end position="255"/>
    </location>
</feature>
<evidence type="ECO:0000256" key="1">
    <source>
        <dbReference type="ARBA" id="ARBA00004651"/>
    </source>
</evidence>
<name>A0A8I0KQ61_9ACTO</name>
<comment type="subcellular location">
    <subcellularLocation>
        <location evidence="1">Cell membrane</location>
        <topology evidence="1">Multi-pass membrane protein</topology>
    </subcellularLocation>
    <subcellularLocation>
        <location evidence="16">Membrane</location>
        <topology evidence="16">Multi-pass membrane protein</topology>
    </subcellularLocation>
</comment>
<feature type="compositionally biased region" description="Basic and acidic residues" evidence="17">
    <location>
        <begin position="376"/>
        <end position="385"/>
    </location>
</feature>
<keyword evidence="21" id="KW-1185">Reference proteome</keyword>
<keyword evidence="9 18" id="KW-0472">Membrane</keyword>
<evidence type="ECO:0000259" key="19">
    <source>
        <dbReference type="Pfam" id="PF02096"/>
    </source>
</evidence>
<evidence type="ECO:0000256" key="6">
    <source>
        <dbReference type="ARBA" id="ARBA00022692"/>
    </source>
</evidence>
<dbReference type="EMBL" id="JACRUO010000001">
    <property type="protein sequence ID" value="MBD3689630.1"/>
    <property type="molecule type" value="Genomic_DNA"/>
</dbReference>
<evidence type="ECO:0000256" key="3">
    <source>
        <dbReference type="ARBA" id="ARBA00015325"/>
    </source>
</evidence>
<dbReference type="GO" id="GO:0051205">
    <property type="term" value="P:protein insertion into membrane"/>
    <property type="evidence" value="ECO:0007669"/>
    <property type="project" value="TreeGrafter"/>
</dbReference>
<evidence type="ECO:0000256" key="14">
    <source>
        <dbReference type="ARBA" id="ARBA00033245"/>
    </source>
</evidence>
<evidence type="ECO:0000256" key="8">
    <source>
        <dbReference type="ARBA" id="ARBA00022989"/>
    </source>
</evidence>
<dbReference type="AlphaFoldDB" id="A0A8I0KQ61"/>
<dbReference type="InterPro" id="IPR001708">
    <property type="entry name" value="YidC/ALB3/OXA1/COX18"/>
</dbReference>
<sequence length="452" mass="51279">MGFLDTILYPFKVAIAWLWIVCHDLFLTLGSGESGAWIGGILVITVVVRLIVLPLALRSARSSRAMSAIQPEIKRIQEKYKGRTDPESKKQMNLEISELYGKYGANPLASCWPMFVQLPVLWALYRVLAEAKPIAEGTWAKPSLGPLTQAVAAKIEASTFFGAHLSDSMTTAPNSHVRMVAVVLVALYVILMFVSMGWLAPKNMGQSNEQAARMMKIMGYTMPIMMAFVGVNLQIGVLIYWMVAMLFSLLQQWGILYWMPTPDSPAHKKMLVRHQKKYNSFKATRDAEYERRIATLGVTDRQVADAQIKLSRAEAKSDAAHAEAKNALGENMVDAVAARSEHQKVLRDRRIALELEAAPPKNRDPKKKTMMQRMMEASEKAEARQNAHVRPGTRDQSKQPRNLTKAQRKEQAKRREERRQDAKSAKLSPEELERRRQERKRQARENRKNKRK</sequence>
<evidence type="ECO:0000256" key="4">
    <source>
        <dbReference type="ARBA" id="ARBA00022448"/>
    </source>
</evidence>
<feature type="compositionally biased region" description="Basic residues" evidence="17">
    <location>
        <begin position="437"/>
        <end position="452"/>
    </location>
</feature>
<feature type="region of interest" description="Disordered" evidence="17">
    <location>
        <begin position="353"/>
        <end position="452"/>
    </location>
</feature>
<organism evidence="20 21">
    <name type="scientific">Nanchangia anserum</name>
    <dbReference type="NCBI Taxonomy" id="2692125"/>
    <lineage>
        <taxon>Bacteria</taxon>
        <taxon>Bacillati</taxon>
        <taxon>Actinomycetota</taxon>
        <taxon>Actinomycetes</taxon>
        <taxon>Actinomycetales</taxon>
        <taxon>Actinomycetaceae</taxon>
        <taxon>Nanchangia</taxon>
    </lineage>
</organism>
<dbReference type="GO" id="GO:0005886">
    <property type="term" value="C:plasma membrane"/>
    <property type="evidence" value="ECO:0007669"/>
    <property type="project" value="UniProtKB-SubCell"/>
</dbReference>
<comment type="function">
    <text evidence="11">Required for the insertion and/or proper folding and/or complex formation of integral membrane proteins into the membrane. Involved in integration of membrane proteins that insert both dependently and independently of the Sec translocase complex, as well as at least some lipoproteins. Aids folding of multispanning membrane proteins.</text>
</comment>
<protein>
    <recommendedName>
        <fullName evidence="3">Membrane protein insertase YidC</fullName>
    </recommendedName>
    <alternativeName>
        <fullName evidence="15">Foldase YidC</fullName>
    </alternativeName>
    <alternativeName>
        <fullName evidence="14">Membrane integrase YidC</fullName>
    </alternativeName>
    <alternativeName>
        <fullName evidence="13">Membrane protein YidC</fullName>
    </alternativeName>
</protein>
<dbReference type="PANTHER" id="PTHR12428:SF65">
    <property type="entry name" value="CYTOCHROME C OXIDASE ASSEMBLY PROTEIN COX18, MITOCHONDRIAL"/>
    <property type="match status" value="1"/>
</dbReference>
<comment type="subunit">
    <text evidence="12">Interacts with the Sec translocase complex via SecD. Specifically interacts with transmembrane segments of nascent integral membrane proteins during membrane integration.</text>
</comment>
<keyword evidence="5" id="KW-1003">Cell membrane</keyword>
<dbReference type="InterPro" id="IPR047196">
    <property type="entry name" value="YidC_ALB_C"/>
</dbReference>
<keyword evidence="7" id="KW-0653">Protein transport</keyword>
<keyword evidence="10" id="KW-0143">Chaperone</keyword>
<evidence type="ECO:0000256" key="7">
    <source>
        <dbReference type="ARBA" id="ARBA00022927"/>
    </source>
</evidence>
<feature type="compositionally biased region" description="Basic and acidic residues" evidence="17">
    <location>
        <begin position="407"/>
        <end position="436"/>
    </location>
</feature>
<dbReference type="PANTHER" id="PTHR12428">
    <property type="entry name" value="OXA1"/>
    <property type="match status" value="1"/>
</dbReference>
<evidence type="ECO:0000313" key="21">
    <source>
        <dbReference type="Proteomes" id="UP000627538"/>
    </source>
</evidence>
<evidence type="ECO:0000256" key="12">
    <source>
        <dbReference type="ARBA" id="ARBA00026028"/>
    </source>
</evidence>
<feature type="transmembrane region" description="Helical" evidence="18">
    <location>
        <begin position="179"/>
        <end position="200"/>
    </location>
</feature>
<evidence type="ECO:0000256" key="5">
    <source>
        <dbReference type="ARBA" id="ARBA00022475"/>
    </source>
</evidence>
<comment type="similarity">
    <text evidence="2">Belongs to the OXA1/ALB3/YidC family. Type 1 subfamily.</text>
</comment>
<feature type="transmembrane region" description="Helical" evidence="18">
    <location>
        <begin position="220"/>
        <end position="250"/>
    </location>
</feature>
<evidence type="ECO:0000256" key="2">
    <source>
        <dbReference type="ARBA" id="ARBA00010527"/>
    </source>
</evidence>
<dbReference type="GO" id="GO:0015031">
    <property type="term" value="P:protein transport"/>
    <property type="evidence" value="ECO:0007669"/>
    <property type="project" value="UniProtKB-KW"/>
</dbReference>
<evidence type="ECO:0000256" key="18">
    <source>
        <dbReference type="SAM" id="Phobius"/>
    </source>
</evidence>
<keyword evidence="4" id="KW-0813">Transport</keyword>
<dbReference type="Pfam" id="PF02096">
    <property type="entry name" value="60KD_IMP"/>
    <property type="match status" value="1"/>
</dbReference>
<evidence type="ECO:0000256" key="16">
    <source>
        <dbReference type="RuleBase" id="RU003945"/>
    </source>
</evidence>
<keyword evidence="6 16" id="KW-0812">Transmembrane</keyword>
<keyword evidence="8 18" id="KW-1133">Transmembrane helix</keyword>